<feature type="transmembrane region" description="Helical" evidence="1">
    <location>
        <begin position="51"/>
        <end position="70"/>
    </location>
</feature>
<feature type="transmembrane region" description="Helical" evidence="1">
    <location>
        <begin position="280"/>
        <end position="298"/>
    </location>
</feature>
<dbReference type="InterPro" id="IPR036259">
    <property type="entry name" value="MFS_trans_sf"/>
</dbReference>
<evidence type="ECO:0000313" key="2">
    <source>
        <dbReference type="EMBL" id="GAA4415721.1"/>
    </source>
</evidence>
<dbReference type="PANTHER" id="PTHR23523">
    <property type="match status" value="1"/>
</dbReference>
<feature type="transmembrane region" description="Helical" evidence="1">
    <location>
        <begin position="139"/>
        <end position="160"/>
    </location>
</feature>
<dbReference type="EMBL" id="BAABGN010000001">
    <property type="protein sequence ID" value="GAA4415721.1"/>
    <property type="molecule type" value="Genomic_DNA"/>
</dbReference>
<dbReference type="InterPro" id="IPR052524">
    <property type="entry name" value="MFS_Cyanate_Porter"/>
</dbReference>
<reference evidence="3" key="1">
    <citation type="journal article" date="2019" name="Int. J. Syst. Evol. Microbiol.">
        <title>The Global Catalogue of Microorganisms (GCM) 10K type strain sequencing project: providing services to taxonomists for standard genome sequencing and annotation.</title>
        <authorList>
            <consortium name="The Broad Institute Genomics Platform"/>
            <consortium name="The Broad Institute Genome Sequencing Center for Infectious Disease"/>
            <person name="Wu L."/>
            <person name="Ma J."/>
        </authorList>
    </citation>
    <scope>NUCLEOTIDE SEQUENCE [LARGE SCALE GENOMIC DNA]</scope>
    <source>
        <strain evidence="3">JCM 17810</strain>
    </source>
</reference>
<feature type="transmembrane region" description="Helical" evidence="1">
    <location>
        <begin position="12"/>
        <end position="31"/>
    </location>
</feature>
<feature type="transmembrane region" description="Helical" evidence="1">
    <location>
        <begin position="304"/>
        <end position="325"/>
    </location>
</feature>
<dbReference type="PANTHER" id="PTHR23523:SF2">
    <property type="entry name" value="2-NITROIMIDAZOLE TRANSPORTER"/>
    <property type="match status" value="1"/>
</dbReference>
<feature type="transmembrane region" description="Helical" evidence="1">
    <location>
        <begin position="82"/>
        <end position="99"/>
    </location>
</feature>
<feature type="transmembrane region" description="Helical" evidence="1">
    <location>
        <begin position="367"/>
        <end position="386"/>
    </location>
</feature>
<feature type="transmembrane region" description="Helical" evidence="1">
    <location>
        <begin position="248"/>
        <end position="268"/>
    </location>
</feature>
<evidence type="ECO:0000256" key="1">
    <source>
        <dbReference type="SAM" id="Phobius"/>
    </source>
</evidence>
<feature type="transmembrane region" description="Helical" evidence="1">
    <location>
        <begin position="105"/>
        <end position="127"/>
    </location>
</feature>
<evidence type="ECO:0000313" key="3">
    <source>
        <dbReference type="Proteomes" id="UP001500622"/>
    </source>
</evidence>
<keyword evidence="3" id="KW-1185">Reference proteome</keyword>
<dbReference type="Pfam" id="PF07690">
    <property type="entry name" value="MFS_1"/>
    <property type="match status" value="1"/>
</dbReference>
<dbReference type="Proteomes" id="UP001500622">
    <property type="component" value="Unassembled WGS sequence"/>
</dbReference>
<gene>
    <name evidence="2" type="ORF">GCM10023169_02330</name>
</gene>
<keyword evidence="1" id="KW-0812">Transmembrane</keyword>
<keyword evidence="1" id="KW-1133">Transmembrane helix</keyword>
<dbReference type="InterPro" id="IPR011701">
    <property type="entry name" value="MFS"/>
</dbReference>
<dbReference type="Gene3D" id="1.20.1250.20">
    <property type="entry name" value="MFS general substrate transporter like domains"/>
    <property type="match status" value="2"/>
</dbReference>
<feature type="transmembrane region" description="Helical" evidence="1">
    <location>
        <begin position="215"/>
        <end position="236"/>
    </location>
</feature>
<accession>A0ABP8KTW9</accession>
<organism evidence="2 3">
    <name type="scientific">Georgenia halophila</name>
    <dbReference type="NCBI Taxonomy" id="620889"/>
    <lineage>
        <taxon>Bacteria</taxon>
        <taxon>Bacillati</taxon>
        <taxon>Actinomycetota</taxon>
        <taxon>Actinomycetes</taxon>
        <taxon>Micrococcales</taxon>
        <taxon>Bogoriellaceae</taxon>
        <taxon>Georgenia</taxon>
    </lineage>
</organism>
<dbReference type="RefSeq" id="WP_345214657.1">
    <property type="nucleotide sequence ID" value="NZ_BAABGN010000001.1"/>
</dbReference>
<proteinExistence type="predicted"/>
<keyword evidence="1" id="KW-0472">Membrane</keyword>
<sequence length="397" mass="40618">MAGRTGTGVPQHGPVLLATVFLITTSLRPAITTVGPVLPQVGADLRLGEAALGALGALPLLAFAASAPLVHHAVRRAGPERAVLLALLALAAALVVRSYTGTAGLWFGTAVIGCAIAVGNVVVPTLIKRDYPRRVARATSVYSACIAGSAAVASAVAVPISQVAGWRGALAIWAVPTILVAAIWSLRAKEEQNPHPDAQLLPTTRRITVWRQPDAWLVTAFMGLQSTCFYVVVTWLPTIEVASGVGPAVAGLHLFAYQMAGILAGLAIPNLLHRTADERVAAVGASGMLLVGLSGILLMPSAMLPWVLVAGVGSGSSLVMALSLISLRGRDPDETTRLSGMAQSLGYLLAAGGPIAAGVLAERTGGWQAPMVMLVALAAALVLVAVPAGRDRRSADG</sequence>
<feature type="transmembrane region" description="Helical" evidence="1">
    <location>
        <begin position="166"/>
        <end position="186"/>
    </location>
</feature>
<name>A0ABP8KTW9_9MICO</name>
<comment type="caution">
    <text evidence="2">The sequence shown here is derived from an EMBL/GenBank/DDBJ whole genome shotgun (WGS) entry which is preliminary data.</text>
</comment>
<dbReference type="SUPFAM" id="SSF103473">
    <property type="entry name" value="MFS general substrate transporter"/>
    <property type="match status" value="1"/>
</dbReference>
<protein>
    <submittedName>
        <fullName evidence="2">MFS transporter</fullName>
    </submittedName>
</protein>
<feature type="transmembrane region" description="Helical" evidence="1">
    <location>
        <begin position="345"/>
        <end position="361"/>
    </location>
</feature>